<dbReference type="AlphaFoldDB" id="A0A4W5KZG0"/>
<feature type="compositionally biased region" description="Basic and acidic residues" evidence="3">
    <location>
        <begin position="97"/>
        <end position="110"/>
    </location>
</feature>
<reference evidence="5" key="1">
    <citation type="submission" date="2018-06" db="EMBL/GenBank/DDBJ databases">
        <title>Genome assembly of Danube salmon.</title>
        <authorList>
            <person name="Macqueen D.J."/>
            <person name="Gundappa M.K."/>
        </authorList>
    </citation>
    <scope>NUCLEOTIDE SEQUENCE [LARGE SCALE GENOMIC DNA]</scope>
</reference>
<proteinExistence type="predicted"/>
<evidence type="ECO:0000313" key="5">
    <source>
        <dbReference type="Proteomes" id="UP000314982"/>
    </source>
</evidence>
<dbReference type="Ensembl" id="ENSHHUT00000023212.1">
    <property type="protein sequence ID" value="ENSHHUP00000022367.1"/>
    <property type="gene ID" value="ENSHHUG00000014007.1"/>
</dbReference>
<feature type="region of interest" description="Disordered" evidence="3">
    <location>
        <begin position="62"/>
        <end position="110"/>
    </location>
</feature>
<reference evidence="4" key="2">
    <citation type="submission" date="2025-08" db="UniProtKB">
        <authorList>
            <consortium name="Ensembl"/>
        </authorList>
    </citation>
    <scope>IDENTIFICATION</scope>
</reference>
<feature type="compositionally biased region" description="Basic residues" evidence="3">
    <location>
        <begin position="73"/>
        <end position="95"/>
    </location>
</feature>
<evidence type="ECO:0008006" key="6">
    <source>
        <dbReference type="Google" id="ProtNLM"/>
    </source>
</evidence>
<dbReference type="STRING" id="62062.ENSHHUP00000022367"/>
<dbReference type="PANTHER" id="PTHR45838:SF3">
    <property type="entry name" value="HISTONE-LYSINE N-METHYLTRANSFERASE 2B"/>
    <property type="match status" value="1"/>
</dbReference>
<dbReference type="GO" id="GO:0045893">
    <property type="term" value="P:positive regulation of DNA-templated transcription"/>
    <property type="evidence" value="ECO:0007669"/>
    <property type="project" value="TreeGrafter"/>
</dbReference>
<dbReference type="Proteomes" id="UP000314982">
    <property type="component" value="Unassembled WGS sequence"/>
</dbReference>
<evidence type="ECO:0000256" key="2">
    <source>
        <dbReference type="ARBA" id="ARBA00023163"/>
    </source>
</evidence>
<dbReference type="GO" id="GO:0042800">
    <property type="term" value="F:histone H3K4 methyltransferase activity"/>
    <property type="evidence" value="ECO:0007669"/>
    <property type="project" value="TreeGrafter"/>
</dbReference>
<evidence type="ECO:0000256" key="1">
    <source>
        <dbReference type="ARBA" id="ARBA00023015"/>
    </source>
</evidence>
<evidence type="ECO:0000256" key="3">
    <source>
        <dbReference type="SAM" id="MobiDB-lite"/>
    </source>
</evidence>
<dbReference type="PANTHER" id="PTHR45838">
    <property type="entry name" value="HISTONE-LYSINE-N-METHYLTRANSFERASE 2 KMT2 FAMILY MEMBER"/>
    <property type="match status" value="1"/>
</dbReference>
<accession>A0A4W5KZG0</accession>
<name>A0A4W5KZG0_9TELE</name>
<reference evidence="4" key="3">
    <citation type="submission" date="2025-09" db="UniProtKB">
        <authorList>
            <consortium name="Ensembl"/>
        </authorList>
    </citation>
    <scope>IDENTIFICATION</scope>
</reference>
<dbReference type="GO" id="GO:0035097">
    <property type="term" value="C:histone methyltransferase complex"/>
    <property type="evidence" value="ECO:0007669"/>
    <property type="project" value="TreeGrafter"/>
</dbReference>
<evidence type="ECO:0000313" key="4">
    <source>
        <dbReference type="Ensembl" id="ENSHHUP00000022367.1"/>
    </source>
</evidence>
<protein>
    <recommendedName>
        <fullName evidence="6">PHD-type domain-containing protein</fullName>
    </recommendedName>
</protein>
<dbReference type="GeneTree" id="ENSGT00940000163756"/>
<keyword evidence="5" id="KW-1185">Reference proteome</keyword>
<organism evidence="4 5">
    <name type="scientific">Hucho hucho</name>
    <name type="common">huchen</name>
    <dbReference type="NCBI Taxonomy" id="62062"/>
    <lineage>
        <taxon>Eukaryota</taxon>
        <taxon>Metazoa</taxon>
        <taxon>Chordata</taxon>
        <taxon>Craniata</taxon>
        <taxon>Vertebrata</taxon>
        <taxon>Euteleostomi</taxon>
        <taxon>Actinopterygii</taxon>
        <taxon>Neopterygii</taxon>
        <taxon>Teleostei</taxon>
        <taxon>Protacanthopterygii</taxon>
        <taxon>Salmoniformes</taxon>
        <taxon>Salmonidae</taxon>
        <taxon>Salmoninae</taxon>
        <taxon>Hucho</taxon>
    </lineage>
</organism>
<keyword evidence="1" id="KW-0805">Transcription regulation</keyword>
<keyword evidence="2" id="KW-0804">Transcription</keyword>
<sequence>VEKVLACLLTSTLTQHLIACSQPPTTEHVYAQWHEREELRSRAPQGTLQTENVPRLEVKQEEVPHPTEPTRGLHFRKNRPFRLNKLNGKRGRAGRPSKSEERLSKADLDTGWSKDDGRQCSLCQKYGDAKSNEAGRLLYLGQNEWAHINCSVVRQGVQGGQWLSDASAQCPRLGALHGEAFFPSSCSLCVFVQCPSSL</sequence>